<dbReference type="PANTHER" id="PTHR11527">
    <property type="entry name" value="HEAT-SHOCK PROTEIN 20 FAMILY MEMBER"/>
    <property type="match status" value="1"/>
</dbReference>
<comment type="similarity">
    <text evidence="2 3">Belongs to the small heat shock protein (HSP20) family.</text>
</comment>
<evidence type="ECO:0000259" key="4">
    <source>
        <dbReference type="PROSITE" id="PS01031"/>
    </source>
</evidence>
<evidence type="ECO:0000313" key="6">
    <source>
        <dbReference type="Proteomes" id="UP000789572"/>
    </source>
</evidence>
<dbReference type="InterPro" id="IPR008978">
    <property type="entry name" value="HSP20-like_chaperone"/>
</dbReference>
<evidence type="ECO:0000256" key="3">
    <source>
        <dbReference type="RuleBase" id="RU003616"/>
    </source>
</evidence>
<dbReference type="InterPro" id="IPR031107">
    <property type="entry name" value="Small_HSP"/>
</dbReference>
<dbReference type="SUPFAM" id="SSF49764">
    <property type="entry name" value="HSP20-like chaperones"/>
    <property type="match status" value="1"/>
</dbReference>
<dbReference type="AlphaFoldDB" id="A0A9N9G1U7"/>
<comment type="caution">
    <text evidence="5">The sequence shown here is derived from an EMBL/GenBank/DDBJ whole genome shotgun (WGS) entry which is preliminary data.</text>
</comment>
<dbReference type="OrthoDB" id="1431247at2759"/>
<keyword evidence="6" id="KW-1185">Reference proteome</keyword>
<organism evidence="5 6">
    <name type="scientific">Paraglomus occultum</name>
    <dbReference type="NCBI Taxonomy" id="144539"/>
    <lineage>
        <taxon>Eukaryota</taxon>
        <taxon>Fungi</taxon>
        <taxon>Fungi incertae sedis</taxon>
        <taxon>Mucoromycota</taxon>
        <taxon>Glomeromycotina</taxon>
        <taxon>Glomeromycetes</taxon>
        <taxon>Paraglomerales</taxon>
        <taxon>Paraglomeraceae</taxon>
        <taxon>Paraglomus</taxon>
    </lineage>
</organism>
<proteinExistence type="inferred from homology"/>
<dbReference type="CDD" id="cd06464">
    <property type="entry name" value="ACD_sHsps-like"/>
    <property type="match status" value="1"/>
</dbReference>
<dbReference type="InterPro" id="IPR002068">
    <property type="entry name" value="A-crystallin/Hsp20_dom"/>
</dbReference>
<reference evidence="5" key="1">
    <citation type="submission" date="2021-06" db="EMBL/GenBank/DDBJ databases">
        <authorList>
            <person name="Kallberg Y."/>
            <person name="Tangrot J."/>
            <person name="Rosling A."/>
        </authorList>
    </citation>
    <scope>NUCLEOTIDE SEQUENCE</scope>
    <source>
        <strain evidence="5">IA702</strain>
    </source>
</reference>
<keyword evidence="1" id="KW-0346">Stress response</keyword>
<protein>
    <submittedName>
        <fullName evidence="5">7901_t:CDS:1</fullName>
    </submittedName>
</protein>
<name>A0A9N9G1U7_9GLOM</name>
<dbReference type="EMBL" id="CAJVPJ010001021">
    <property type="protein sequence ID" value="CAG8571398.1"/>
    <property type="molecule type" value="Genomic_DNA"/>
</dbReference>
<accession>A0A9N9G1U7</accession>
<dbReference type="Gene3D" id="2.60.40.790">
    <property type="match status" value="1"/>
</dbReference>
<evidence type="ECO:0000256" key="1">
    <source>
        <dbReference type="ARBA" id="ARBA00023016"/>
    </source>
</evidence>
<evidence type="ECO:0000256" key="2">
    <source>
        <dbReference type="PROSITE-ProRule" id="PRU00285"/>
    </source>
</evidence>
<dbReference type="Proteomes" id="UP000789572">
    <property type="component" value="Unassembled WGS sequence"/>
</dbReference>
<dbReference type="PROSITE" id="PS01031">
    <property type="entry name" value="SHSP"/>
    <property type="match status" value="1"/>
</dbReference>
<gene>
    <name evidence="5" type="ORF">POCULU_LOCUS6013</name>
</gene>
<sequence length="139" mass="15593">MSLISFTPELGRLFNDYFGDFHVAPRGQGGASRWRPSIDVHETDKEYIVNAELPGVKKEEINLDLRDHALVISGETKQDNKFKEGNVYVQERRYGSYSRTIGLPNNIKADAVSAKFNDGVLEVTIPKAEDAQPKKVQIS</sequence>
<evidence type="ECO:0000313" key="5">
    <source>
        <dbReference type="EMBL" id="CAG8571398.1"/>
    </source>
</evidence>
<feature type="domain" description="SHSP" evidence="4">
    <location>
        <begin position="29"/>
        <end position="139"/>
    </location>
</feature>
<dbReference type="Pfam" id="PF00011">
    <property type="entry name" value="HSP20"/>
    <property type="match status" value="1"/>
</dbReference>